<feature type="region of interest" description="Disordered" evidence="1">
    <location>
        <begin position="639"/>
        <end position="722"/>
    </location>
</feature>
<dbReference type="OrthoDB" id="10062838at2759"/>
<keyword evidence="2" id="KW-1133">Transmembrane helix</keyword>
<dbReference type="AlphaFoldDB" id="A0A9C6T1R5"/>
<feature type="compositionally biased region" description="Low complexity" evidence="1">
    <location>
        <begin position="25"/>
        <end position="38"/>
    </location>
</feature>
<feature type="transmembrane region" description="Helical" evidence="2">
    <location>
        <begin position="322"/>
        <end position="340"/>
    </location>
</feature>
<sequence>MTRDGEIPAIFNPKRVRTPSVVVTGDSSSNGPYNNNNTSGGGGGGGPTTVVGNNGTTGGGGSGGGGGGGGIASSSSVGGIGCGFSNVLTSSNPQITHQDSISSSQQDPNEVITIQADTPTGTHGSQHNFGIGGVGGGDSSDTQTATHLAIDHPPNGQAGEDGEVRFRKLKACQESCCSELAKKMYFGVCVTILVTASWVGATHCIKYMYLYRAPYDDELDDDLDTSSSRAELSTELEDILAISDSSLHHVEDATEMFNIPPRQPVYFSAPFFAAWFFTNFSLLFFPIYILGLISARKCDKLSEILADVLRGFRERGFTIGRFLNRCLSFCILWLVTTYLYTLSLHVLFATDALALFATNVACVYLLSWVILHEQFVGVRIVAVILCDTGIALLAYMDGITESRTLGGVVLATLAAAGYAVFRVMFRKVMGDPPVGQIAFTFTALGLLNALLLWPVVLALYLTGAENLSSESIPWNVLLAASVLLLVFHVLMQFSAAVTYNMFVTLGLITAVPVSGALDVILYSATFAGMKLAGVILIAIGFFLVMFPENWPDYITRLLRKSVRAILRYQCCCELAEIRYAHSKHHNAGSQCEMGSRPSERYFNRSASHHYRLSDGIHKVPSSFTLWPCEMTDLSPTTTGFLHGGNTNANAHHHSQHHLQQLFQQRHHSHHQSQQQQQQNLQRQHSHTSLTMIHRQSSSHSVHGHGSRRGSGGIRAPPSGTGRLFSYFGNEHEHEHERKKSETSFFNLGFRRKSTVVYYAPTE</sequence>
<feature type="transmembrane region" description="Helical" evidence="2">
    <location>
        <begin position="272"/>
        <end position="293"/>
    </location>
</feature>
<keyword evidence="2" id="KW-0812">Transmembrane</keyword>
<evidence type="ECO:0000256" key="2">
    <source>
        <dbReference type="SAM" id="Phobius"/>
    </source>
</evidence>
<organism evidence="3 4">
    <name type="scientific">Drosophila albomicans</name>
    <name type="common">Fruit fly</name>
    <dbReference type="NCBI Taxonomy" id="7291"/>
    <lineage>
        <taxon>Eukaryota</taxon>
        <taxon>Metazoa</taxon>
        <taxon>Ecdysozoa</taxon>
        <taxon>Arthropoda</taxon>
        <taxon>Hexapoda</taxon>
        <taxon>Insecta</taxon>
        <taxon>Pterygota</taxon>
        <taxon>Neoptera</taxon>
        <taxon>Endopterygota</taxon>
        <taxon>Diptera</taxon>
        <taxon>Brachycera</taxon>
        <taxon>Muscomorpha</taxon>
        <taxon>Ephydroidea</taxon>
        <taxon>Drosophilidae</taxon>
        <taxon>Drosophila</taxon>
    </lineage>
</organism>
<gene>
    <name evidence="4" type="primary">LOC127566077</name>
</gene>
<feature type="transmembrane region" description="Helical" evidence="2">
    <location>
        <begin position="185"/>
        <end position="209"/>
    </location>
</feature>
<evidence type="ECO:0000256" key="1">
    <source>
        <dbReference type="SAM" id="MobiDB-lite"/>
    </source>
</evidence>
<dbReference type="PANTHER" id="PTHR19346">
    <property type="entry name" value="SUGAR PHOSPHATE TRANSPORTER DOMAIN-CONTAINING PROTEIN"/>
    <property type="match status" value="1"/>
</dbReference>
<feature type="transmembrane region" description="Helical" evidence="2">
    <location>
        <begin position="352"/>
        <end position="371"/>
    </location>
</feature>
<feature type="transmembrane region" description="Helical" evidence="2">
    <location>
        <begin position="472"/>
        <end position="490"/>
    </location>
</feature>
<dbReference type="Proteomes" id="UP000515160">
    <property type="component" value="Chromosome 2R"/>
</dbReference>
<dbReference type="GeneID" id="127566077"/>
<accession>A0A9C6T1R5</accession>
<reference evidence="4" key="1">
    <citation type="submission" date="2025-08" db="UniProtKB">
        <authorList>
            <consortium name="RefSeq"/>
        </authorList>
    </citation>
    <scope>IDENTIFICATION</scope>
    <source>
        <strain evidence="4">15112-1751.03</strain>
        <tissue evidence="4">Whole Adult</tissue>
    </source>
</reference>
<feature type="transmembrane region" description="Helical" evidence="2">
    <location>
        <begin position="502"/>
        <end position="525"/>
    </location>
</feature>
<feature type="region of interest" description="Disordered" evidence="1">
    <location>
        <begin position="18"/>
        <end position="68"/>
    </location>
</feature>
<dbReference type="SUPFAM" id="SSF103481">
    <property type="entry name" value="Multidrug resistance efflux transporter EmrE"/>
    <property type="match status" value="1"/>
</dbReference>
<feature type="transmembrane region" description="Helical" evidence="2">
    <location>
        <begin position="437"/>
        <end position="460"/>
    </location>
</feature>
<feature type="transmembrane region" description="Helical" evidence="2">
    <location>
        <begin position="408"/>
        <end position="425"/>
    </location>
</feature>
<keyword evidence="3" id="KW-1185">Reference proteome</keyword>
<feature type="transmembrane region" description="Helical" evidence="2">
    <location>
        <begin position="531"/>
        <end position="550"/>
    </location>
</feature>
<feature type="compositionally biased region" description="Gly residues" evidence="1">
    <location>
        <begin position="55"/>
        <end position="68"/>
    </location>
</feature>
<keyword evidence="2" id="KW-0472">Membrane</keyword>
<feature type="compositionally biased region" description="Polar residues" evidence="1">
    <location>
        <begin position="116"/>
        <end position="128"/>
    </location>
</feature>
<dbReference type="InterPro" id="IPR026505">
    <property type="entry name" value="Solute_c_fam_35_mem_F3/F4"/>
</dbReference>
<feature type="compositionally biased region" description="Low complexity" evidence="1">
    <location>
        <begin position="671"/>
        <end position="682"/>
    </location>
</feature>
<evidence type="ECO:0000313" key="4">
    <source>
        <dbReference type="RefSeq" id="XP_051863566.1"/>
    </source>
</evidence>
<evidence type="ECO:0000313" key="3">
    <source>
        <dbReference type="Proteomes" id="UP000515160"/>
    </source>
</evidence>
<proteinExistence type="predicted"/>
<dbReference type="PANTHER" id="PTHR19346:SF4">
    <property type="entry name" value="SUGAR PHOSPHATE TRANSPORTER DOMAIN-CONTAINING PROTEIN"/>
    <property type="match status" value="1"/>
</dbReference>
<dbReference type="InterPro" id="IPR037185">
    <property type="entry name" value="EmrE-like"/>
</dbReference>
<protein>
    <submittedName>
        <fullName evidence="4">Uncharacterized protein LOC127566077 isoform X1</fullName>
    </submittedName>
</protein>
<feature type="transmembrane region" description="Helical" evidence="2">
    <location>
        <begin position="378"/>
        <end position="396"/>
    </location>
</feature>
<feature type="region of interest" description="Disordered" evidence="1">
    <location>
        <begin position="116"/>
        <end position="142"/>
    </location>
</feature>
<name>A0A9C6T1R5_DROAB</name>
<dbReference type="RefSeq" id="XP_051863566.1">
    <property type="nucleotide sequence ID" value="XM_052007606.1"/>
</dbReference>